<evidence type="ECO:0000313" key="2">
    <source>
        <dbReference type="EMBL" id="MDX8337091.1"/>
    </source>
</evidence>
<gene>
    <name evidence="2" type="ORF">RFV38_11425</name>
</gene>
<comment type="caution">
    <text evidence="2">The sequence shown here is derived from an EMBL/GenBank/DDBJ whole genome shotgun (WGS) entry which is preliminary data.</text>
</comment>
<protein>
    <recommendedName>
        <fullName evidence="4">Conjugal transfer protein TraD</fullName>
    </recommendedName>
</protein>
<dbReference type="Proteomes" id="UP001279681">
    <property type="component" value="Unassembled WGS sequence"/>
</dbReference>
<evidence type="ECO:0000256" key="1">
    <source>
        <dbReference type="SAM" id="MobiDB-lite"/>
    </source>
</evidence>
<name>A0ABU4WC18_9FUSO</name>
<evidence type="ECO:0000313" key="3">
    <source>
        <dbReference type="Proteomes" id="UP001279681"/>
    </source>
</evidence>
<feature type="compositionally biased region" description="Basic and acidic residues" evidence="1">
    <location>
        <begin position="17"/>
        <end position="33"/>
    </location>
</feature>
<evidence type="ECO:0008006" key="4">
    <source>
        <dbReference type="Google" id="ProtNLM"/>
    </source>
</evidence>
<reference evidence="3" key="1">
    <citation type="submission" date="2023-07" db="EMBL/GenBank/DDBJ databases">
        <authorList>
            <person name="Colorado M.A."/>
            <person name="Villamil L.M."/>
            <person name="Melo J.F."/>
            <person name="Rodriguez J.A."/>
            <person name="Ruiz R.Y."/>
        </authorList>
    </citation>
    <scope>NUCLEOTIDE SEQUENCE [LARGE SCALE GENOMIC DNA]</scope>
    <source>
        <strain evidence="3">C33</strain>
    </source>
</reference>
<sequence>MGIDSLNRQIQKKKEKLQKLQRDRKISESNESREKRRKRVRNLIMLGALFEIENLHTENASALLGFLHENRDVFFKNRDRYFEIGETILEKRKQGKVKNNIDVGDVEIKELLELVNIFKSKNQDLGTFIQEKFKKKLFKDLTMNEFKIIKEYIKTL</sequence>
<organism evidence="2 3">
    <name type="scientific">Candidatus Cetobacterium colombiensis</name>
    <dbReference type="NCBI Taxonomy" id="3073100"/>
    <lineage>
        <taxon>Bacteria</taxon>
        <taxon>Fusobacteriati</taxon>
        <taxon>Fusobacteriota</taxon>
        <taxon>Fusobacteriia</taxon>
        <taxon>Fusobacteriales</taxon>
        <taxon>Fusobacteriaceae</taxon>
        <taxon>Cetobacterium</taxon>
    </lineage>
</organism>
<feature type="region of interest" description="Disordered" evidence="1">
    <location>
        <begin position="12"/>
        <end position="33"/>
    </location>
</feature>
<dbReference type="RefSeq" id="WP_320314445.1">
    <property type="nucleotide sequence ID" value="NZ_JAVIKH010000020.1"/>
</dbReference>
<dbReference type="EMBL" id="JAVIKH010000020">
    <property type="protein sequence ID" value="MDX8337091.1"/>
    <property type="molecule type" value="Genomic_DNA"/>
</dbReference>
<accession>A0ABU4WC18</accession>
<keyword evidence="3" id="KW-1185">Reference proteome</keyword>
<proteinExistence type="predicted"/>